<evidence type="ECO:0000256" key="2">
    <source>
        <dbReference type="SAM" id="SignalP"/>
    </source>
</evidence>
<dbReference type="Gene3D" id="3.50.50.60">
    <property type="entry name" value="FAD/NAD(P)-binding domain"/>
    <property type="match status" value="2"/>
</dbReference>
<comment type="similarity">
    <text evidence="1">Belongs to the GMC oxidoreductase family.</text>
</comment>
<proteinExistence type="inferred from homology"/>
<dbReference type="RefSeq" id="WP_248941945.1">
    <property type="nucleotide sequence ID" value="NZ_JAKIKS010000093.1"/>
</dbReference>
<sequence length="698" mass="76661">MKPHVLWMIRAYSVFLWMLSGLMLSMAMSSPLHAKEHDFVIVGSGAGGGPMAAKLAEAGYSVLLLEAGFDDGLLPNYYIPVANGSASENNFLSWNFSVDHFQDVVQAMNDSKMMCESFFGDVERCEMQEQQCQCSGSHPFKKGIFYPRGSSLGGSTANNAMISVLAKNSDWQGIADLTGDSSWQPEAMMQYADRFEAELTQDQPKAEGLLAMHGETVEGIIKAIIQSESPVNLPTGATAVDALGIGLNQSIRDNDGKGVWLTPTAINRGQRKGAREMILRAACLKDVNAEFERTSEEIYHDCIAQGLINPDTGRPFLTVKTGALVTKVIFKADPVFNTSLDQWVCEGECKQAIGVEYIDRGHVYSADRLQLLPWIVSKKQVQVNNEVILSAGTFNTPQLLMLSGIGESDHLADKGVALRHNLPGVGQNLQDRYEVAVINETQDLFKVHEDCNVNSPLLDPCFAQYKQDRRETGRGTGFFSTNGFIFSYLSQSSVSPDVDLHIFAGPIDFRGYYNGYSGAEQAGDKWSWLILKGHTENRGGEIRLSSNSPLDKPDIRFNYFEEGNAKTVEQGGKANASELDLTAVVEGIKTVRRMNAQVVQNGLIFNEVQPGLDIQTDEQLKNWVRNESWGHHASGSARIGPDNDPLAVLDSRFRVRGIQGLRVVDASVFPRIPGTFIASAVYMISEKAADTLISDYPQ</sequence>
<dbReference type="Pfam" id="PF00732">
    <property type="entry name" value="GMC_oxred_N"/>
    <property type="match status" value="2"/>
</dbReference>
<keyword evidence="2" id="KW-0732">Signal</keyword>
<comment type="caution">
    <text evidence="4">The sequence shown here is derived from an EMBL/GenBank/DDBJ whole genome shotgun (WGS) entry which is preliminary data.</text>
</comment>
<organism evidence="4 5">
    <name type="scientific">Shewanella surugensis</name>
    <dbReference type="NCBI Taxonomy" id="212020"/>
    <lineage>
        <taxon>Bacteria</taxon>
        <taxon>Pseudomonadati</taxon>
        <taxon>Pseudomonadota</taxon>
        <taxon>Gammaproteobacteria</taxon>
        <taxon>Alteromonadales</taxon>
        <taxon>Shewanellaceae</taxon>
        <taxon>Shewanella</taxon>
    </lineage>
</organism>
<dbReference type="PIRSF" id="PIRSF000137">
    <property type="entry name" value="Alcohol_oxidase"/>
    <property type="match status" value="1"/>
</dbReference>
<gene>
    <name evidence="4" type="ORF">L2764_19155</name>
</gene>
<dbReference type="Pfam" id="PF05199">
    <property type="entry name" value="GMC_oxred_C"/>
    <property type="match status" value="1"/>
</dbReference>
<name>A0ABT0LFV6_9GAMM</name>
<dbReference type="InterPro" id="IPR012132">
    <property type="entry name" value="GMC_OxRdtase"/>
</dbReference>
<keyword evidence="5" id="KW-1185">Reference proteome</keyword>
<dbReference type="Proteomes" id="UP001203423">
    <property type="component" value="Unassembled WGS sequence"/>
</dbReference>
<feature type="chain" id="PRO_5045602849" evidence="2">
    <location>
        <begin position="35"/>
        <end position="698"/>
    </location>
</feature>
<dbReference type="PROSITE" id="PS00624">
    <property type="entry name" value="GMC_OXRED_2"/>
    <property type="match status" value="1"/>
</dbReference>
<dbReference type="InterPro" id="IPR000172">
    <property type="entry name" value="GMC_OxRdtase_N"/>
</dbReference>
<dbReference type="InterPro" id="IPR007867">
    <property type="entry name" value="GMC_OxRtase_C"/>
</dbReference>
<dbReference type="PANTHER" id="PTHR11552:SF213">
    <property type="entry name" value="DEHYDROGENASE, PUTATIVE-RELATED"/>
    <property type="match status" value="1"/>
</dbReference>
<feature type="signal peptide" evidence="2">
    <location>
        <begin position="1"/>
        <end position="34"/>
    </location>
</feature>
<reference evidence="4 5" key="1">
    <citation type="submission" date="2022-01" db="EMBL/GenBank/DDBJ databases">
        <title>Whole genome-based taxonomy of the Shewanellaceae.</title>
        <authorList>
            <person name="Martin-Rodriguez A.J."/>
        </authorList>
    </citation>
    <scope>NUCLEOTIDE SEQUENCE [LARGE SCALE GENOMIC DNA]</scope>
    <source>
        <strain evidence="4 5">DSM 17177</strain>
    </source>
</reference>
<dbReference type="SUPFAM" id="SSF54373">
    <property type="entry name" value="FAD-linked reductases, C-terminal domain"/>
    <property type="match status" value="1"/>
</dbReference>
<dbReference type="Gene3D" id="3.30.560.10">
    <property type="entry name" value="Glucose Oxidase, domain 3"/>
    <property type="match status" value="2"/>
</dbReference>
<dbReference type="SUPFAM" id="SSF51905">
    <property type="entry name" value="FAD/NAD(P)-binding domain"/>
    <property type="match status" value="1"/>
</dbReference>
<evidence type="ECO:0000259" key="3">
    <source>
        <dbReference type="PROSITE" id="PS00624"/>
    </source>
</evidence>
<accession>A0ABT0LFV6</accession>
<dbReference type="InterPro" id="IPR036188">
    <property type="entry name" value="FAD/NAD-bd_sf"/>
</dbReference>
<evidence type="ECO:0000313" key="4">
    <source>
        <dbReference type="EMBL" id="MCL1126545.1"/>
    </source>
</evidence>
<protein>
    <submittedName>
        <fullName evidence="4">GMC family oxidoreductase N-terminal domain-containing protein</fullName>
    </submittedName>
</protein>
<dbReference type="EMBL" id="JAKIKS010000093">
    <property type="protein sequence ID" value="MCL1126545.1"/>
    <property type="molecule type" value="Genomic_DNA"/>
</dbReference>
<feature type="domain" description="Glucose-methanol-choline oxidoreductase N-terminal" evidence="3">
    <location>
        <begin position="392"/>
        <end position="406"/>
    </location>
</feature>
<evidence type="ECO:0000256" key="1">
    <source>
        <dbReference type="ARBA" id="ARBA00010790"/>
    </source>
</evidence>
<evidence type="ECO:0000313" key="5">
    <source>
        <dbReference type="Proteomes" id="UP001203423"/>
    </source>
</evidence>
<dbReference type="PANTHER" id="PTHR11552">
    <property type="entry name" value="GLUCOSE-METHANOL-CHOLINE GMC OXIDOREDUCTASE"/>
    <property type="match status" value="1"/>
</dbReference>